<dbReference type="PANTHER" id="PTHR32322:SF2">
    <property type="entry name" value="EAMA DOMAIN-CONTAINING PROTEIN"/>
    <property type="match status" value="1"/>
</dbReference>
<accession>A0A538S7K9</accession>
<feature type="transmembrane region" description="Helical" evidence="6">
    <location>
        <begin position="52"/>
        <end position="70"/>
    </location>
</feature>
<feature type="domain" description="EamA" evidence="7">
    <location>
        <begin position="53"/>
        <end position="184"/>
    </location>
</feature>
<evidence type="ECO:0000256" key="5">
    <source>
        <dbReference type="ARBA" id="ARBA00023136"/>
    </source>
</evidence>
<evidence type="ECO:0000259" key="7">
    <source>
        <dbReference type="Pfam" id="PF00892"/>
    </source>
</evidence>
<feature type="transmembrane region" description="Helical" evidence="6">
    <location>
        <begin position="112"/>
        <end position="132"/>
    </location>
</feature>
<dbReference type="Pfam" id="PF00892">
    <property type="entry name" value="EamA"/>
    <property type="match status" value="2"/>
</dbReference>
<feature type="transmembrane region" description="Helical" evidence="6">
    <location>
        <begin position="291"/>
        <end position="310"/>
    </location>
</feature>
<dbReference type="AlphaFoldDB" id="A0A538S7K9"/>
<evidence type="ECO:0000313" key="9">
    <source>
        <dbReference type="Proteomes" id="UP000316292"/>
    </source>
</evidence>
<feature type="domain" description="EamA" evidence="7">
    <location>
        <begin position="197"/>
        <end position="332"/>
    </location>
</feature>
<feature type="transmembrane region" description="Helical" evidence="6">
    <location>
        <begin position="316"/>
        <end position="332"/>
    </location>
</feature>
<feature type="transmembrane region" description="Helical" evidence="6">
    <location>
        <begin position="76"/>
        <end position="100"/>
    </location>
</feature>
<proteinExistence type="inferred from homology"/>
<name>A0A538S7K9_UNCEI</name>
<keyword evidence="3 6" id="KW-0812">Transmembrane</keyword>
<evidence type="ECO:0000256" key="3">
    <source>
        <dbReference type="ARBA" id="ARBA00022692"/>
    </source>
</evidence>
<sequence length="353" mass="37893">MRCAGSDENQHPYRAFPPELRRISHRTARGTLRASIFGSGSSGGAIEGKHRVVLALVLNQILSAGTHLIGKGTLNAIGPLSTALLRFTCASIALLVFHVLRPGRQPIARADIPKLLWLGFLVVPMNQGFFLFGLSQSTASHAALLYALTPAVVFLLARRYLNEGRAGGKLAGIAVAFTGVVLILLDRGLAREPGVLRGDFLILVAVFSWAAYTIGSKELLSRYDPMTLTTWALVSGTIMCLPAALIPNAIPPLRSLTLPVWGGILYLAVGTSLIAYSLWLYALRRLEASKVAITTNAQPVLTSVLSWIVFGERFGPAFFLGAALILFGVSWVETRRNGAARIGEPAKFPRAAV</sequence>
<feature type="transmembrane region" description="Helical" evidence="6">
    <location>
        <begin position="226"/>
        <end position="246"/>
    </location>
</feature>
<dbReference type="InterPro" id="IPR000620">
    <property type="entry name" value="EamA_dom"/>
</dbReference>
<dbReference type="Proteomes" id="UP000316292">
    <property type="component" value="Unassembled WGS sequence"/>
</dbReference>
<dbReference type="EMBL" id="VBOR01000113">
    <property type="protein sequence ID" value="TMQ47372.1"/>
    <property type="molecule type" value="Genomic_DNA"/>
</dbReference>
<evidence type="ECO:0000256" key="2">
    <source>
        <dbReference type="ARBA" id="ARBA00007362"/>
    </source>
</evidence>
<evidence type="ECO:0000256" key="6">
    <source>
        <dbReference type="SAM" id="Phobius"/>
    </source>
</evidence>
<dbReference type="Gene3D" id="1.10.3730.20">
    <property type="match status" value="1"/>
</dbReference>
<dbReference type="GO" id="GO:0016020">
    <property type="term" value="C:membrane"/>
    <property type="evidence" value="ECO:0007669"/>
    <property type="project" value="UniProtKB-SubCell"/>
</dbReference>
<keyword evidence="4 6" id="KW-1133">Transmembrane helix</keyword>
<organism evidence="8 9">
    <name type="scientific">Eiseniibacteriota bacterium</name>
    <dbReference type="NCBI Taxonomy" id="2212470"/>
    <lineage>
        <taxon>Bacteria</taxon>
        <taxon>Candidatus Eiseniibacteriota</taxon>
    </lineage>
</organism>
<dbReference type="InterPro" id="IPR050638">
    <property type="entry name" value="AA-Vitamin_Transporters"/>
</dbReference>
<feature type="transmembrane region" description="Helical" evidence="6">
    <location>
        <begin position="138"/>
        <end position="158"/>
    </location>
</feature>
<dbReference type="InterPro" id="IPR037185">
    <property type="entry name" value="EmrE-like"/>
</dbReference>
<gene>
    <name evidence="8" type="ORF">E6K71_10090</name>
</gene>
<comment type="subcellular location">
    <subcellularLocation>
        <location evidence="1">Membrane</location>
        <topology evidence="1">Multi-pass membrane protein</topology>
    </subcellularLocation>
</comment>
<dbReference type="SUPFAM" id="SSF103481">
    <property type="entry name" value="Multidrug resistance efflux transporter EmrE"/>
    <property type="match status" value="2"/>
</dbReference>
<reference evidence="8 9" key="1">
    <citation type="journal article" date="2019" name="Nat. Microbiol.">
        <title>Mediterranean grassland soil C-N compound turnover is dependent on rainfall and depth, and is mediated by genomically divergent microorganisms.</title>
        <authorList>
            <person name="Diamond S."/>
            <person name="Andeer P.F."/>
            <person name="Li Z."/>
            <person name="Crits-Christoph A."/>
            <person name="Burstein D."/>
            <person name="Anantharaman K."/>
            <person name="Lane K.R."/>
            <person name="Thomas B.C."/>
            <person name="Pan C."/>
            <person name="Northen T.R."/>
            <person name="Banfield J.F."/>
        </authorList>
    </citation>
    <scope>NUCLEOTIDE SEQUENCE [LARGE SCALE GENOMIC DNA]</scope>
    <source>
        <strain evidence="8">WS_1</strain>
    </source>
</reference>
<evidence type="ECO:0000313" key="8">
    <source>
        <dbReference type="EMBL" id="TMQ47372.1"/>
    </source>
</evidence>
<comment type="similarity">
    <text evidence="2">Belongs to the EamA transporter family.</text>
</comment>
<dbReference type="PANTHER" id="PTHR32322">
    <property type="entry name" value="INNER MEMBRANE TRANSPORTER"/>
    <property type="match status" value="1"/>
</dbReference>
<protein>
    <submittedName>
        <fullName evidence="8">DMT family transporter</fullName>
    </submittedName>
</protein>
<evidence type="ECO:0000256" key="1">
    <source>
        <dbReference type="ARBA" id="ARBA00004141"/>
    </source>
</evidence>
<evidence type="ECO:0000256" key="4">
    <source>
        <dbReference type="ARBA" id="ARBA00022989"/>
    </source>
</evidence>
<feature type="transmembrane region" description="Helical" evidence="6">
    <location>
        <begin position="195"/>
        <end position="214"/>
    </location>
</feature>
<feature type="transmembrane region" description="Helical" evidence="6">
    <location>
        <begin position="258"/>
        <end position="279"/>
    </location>
</feature>
<comment type="caution">
    <text evidence="8">The sequence shown here is derived from an EMBL/GenBank/DDBJ whole genome shotgun (WGS) entry which is preliminary data.</text>
</comment>
<feature type="transmembrane region" description="Helical" evidence="6">
    <location>
        <begin position="170"/>
        <end position="189"/>
    </location>
</feature>
<keyword evidence="5 6" id="KW-0472">Membrane</keyword>